<comment type="caution">
    <text evidence="1">The sequence shown here is derived from an EMBL/GenBank/DDBJ whole genome shotgun (WGS) entry which is preliminary data.</text>
</comment>
<dbReference type="RefSeq" id="WP_189057840.1">
    <property type="nucleotide sequence ID" value="NZ_BMMK01000011.1"/>
</dbReference>
<protein>
    <submittedName>
        <fullName evidence="1">Uncharacterized protein</fullName>
    </submittedName>
</protein>
<reference evidence="1" key="1">
    <citation type="journal article" date="2014" name="Int. J. Syst. Evol. Microbiol.">
        <title>Complete genome sequence of Corynebacterium casei LMG S-19264T (=DSM 44701T), isolated from a smear-ripened cheese.</title>
        <authorList>
            <consortium name="US DOE Joint Genome Institute (JGI-PGF)"/>
            <person name="Walter F."/>
            <person name="Albersmeier A."/>
            <person name="Kalinowski J."/>
            <person name="Ruckert C."/>
        </authorList>
    </citation>
    <scope>NUCLEOTIDE SEQUENCE</scope>
    <source>
        <strain evidence="1">CGMCC 4.5737</strain>
    </source>
</reference>
<keyword evidence="2" id="KW-1185">Reference proteome</keyword>
<organism evidence="1 2">
    <name type="scientific">Longimycelium tulufanense</name>
    <dbReference type="NCBI Taxonomy" id="907463"/>
    <lineage>
        <taxon>Bacteria</taxon>
        <taxon>Bacillati</taxon>
        <taxon>Actinomycetota</taxon>
        <taxon>Actinomycetes</taxon>
        <taxon>Pseudonocardiales</taxon>
        <taxon>Pseudonocardiaceae</taxon>
        <taxon>Longimycelium</taxon>
    </lineage>
</organism>
<dbReference type="Proteomes" id="UP000637578">
    <property type="component" value="Unassembled WGS sequence"/>
</dbReference>
<reference evidence="1" key="2">
    <citation type="submission" date="2020-09" db="EMBL/GenBank/DDBJ databases">
        <authorList>
            <person name="Sun Q."/>
            <person name="Zhou Y."/>
        </authorList>
    </citation>
    <scope>NUCLEOTIDE SEQUENCE</scope>
    <source>
        <strain evidence="1">CGMCC 4.5737</strain>
    </source>
</reference>
<dbReference type="EMBL" id="BMMK01000011">
    <property type="protein sequence ID" value="GGM55949.1"/>
    <property type="molecule type" value="Genomic_DNA"/>
</dbReference>
<name>A0A8J3C8H5_9PSEU</name>
<evidence type="ECO:0000313" key="1">
    <source>
        <dbReference type="EMBL" id="GGM55949.1"/>
    </source>
</evidence>
<dbReference type="AlphaFoldDB" id="A0A8J3C8H5"/>
<accession>A0A8J3C8H5</accession>
<proteinExistence type="predicted"/>
<gene>
    <name evidence="1" type="ORF">GCM10012275_28840</name>
</gene>
<sequence length="120" mass="13520">MIVNDTWQIRQIHWHVYREPRDGPTTDRTARLRSTPVAVLWTPDQVADWLDEHAARHGAGRPVMLIGGGGWAATFDEGDRDRLVGENLAVVEAGRSLYTVHGPWWVYVEAVTDCPIHPAE</sequence>
<evidence type="ECO:0000313" key="2">
    <source>
        <dbReference type="Proteomes" id="UP000637578"/>
    </source>
</evidence>